<feature type="compositionally biased region" description="Acidic residues" evidence="3">
    <location>
        <begin position="271"/>
        <end position="281"/>
    </location>
</feature>
<dbReference type="Pfam" id="PF00046">
    <property type="entry name" value="Homeodomain"/>
    <property type="match status" value="1"/>
</dbReference>
<accession>A0ABQ8UMI7</accession>
<feature type="DNA-binding region" description="Homeobox" evidence="1">
    <location>
        <begin position="363"/>
        <end position="423"/>
    </location>
</feature>
<sequence>MEPARPTAEDDQLALFPQLQIIRSRVANLGVPPLTRPFNESHSLEELCDSTALTLIRAHMKYLAGLISQQRSQLVQTQVQLGLANTRLQQLRERHALQRQQQQTQHQQETAHLTTAHQAEKRALRQQNNTPGTDALTPLIQQYYLQREALLAQHSAQRDQLHQQHQLEEAALTSALQVLEGQQHQLEAGLPMLLERLRRLTNLGSGSPPPEVAEVLGDTFEPSLEEYSLESASRQALAAELDVAARKLVAQQLSVGAPSGADPKAGKEDQVSDESEESEESGTDHPAAATKTSAGTLTPQSALQAAAALGFPPRALRRARLRMIEMGLLVTEEVREELPKRRPKPGVPSTSLKGPEPGVAPKPPKPRRRWTDDEKSEMTTAYIEEGGPPPLKDMEDLARKFGTSAGRVRIWFNNNRQFLKDRLRGKY</sequence>
<dbReference type="EMBL" id="JAPMOS010000013">
    <property type="protein sequence ID" value="KAJ4460391.1"/>
    <property type="molecule type" value="Genomic_DNA"/>
</dbReference>
<evidence type="ECO:0000256" key="3">
    <source>
        <dbReference type="SAM" id="MobiDB-lite"/>
    </source>
</evidence>
<keyword evidence="1 2" id="KW-0371">Homeobox</keyword>
<dbReference type="SMART" id="SM00389">
    <property type="entry name" value="HOX"/>
    <property type="match status" value="1"/>
</dbReference>
<keyword evidence="1 2" id="KW-0238">DNA-binding</keyword>
<evidence type="ECO:0000256" key="2">
    <source>
        <dbReference type="RuleBase" id="RU000682"/>
    </source>
</evidence>
<dbReference type="Proteomes" id="UP001141327">
    <property type="component" value="Unassembled WGS sequence"/>
</dbReference>
<dbReference type="InterPro" id="IPR009057">
    <property type="entry name" value="Homeodomain-like_sf"/>
</dbReference>
<name>A0ABQ8UMI7_9EUKA</name>
<dbReference type="Gene3D" id="1.10.10.60">
    <property type="entry name" value="Homeodomain-like"/>
    <property type="match status" value="1"/>
</dbReference>
<dbReference type="PROSITE" id="PS50071">
    <property type="entry name" value="HOMEOBOX_2"/>
    <property type="match status" value="1"/>
</dbReference>
<comment type="caution">
    <text evidence="5">The sequence shown here is derived from an EMBL/GenBank/DDBJ whole genome shotgun (WGS) entry which is preliminary data.</text>
</comment>
<evidence type="ECO:0000313" key="5">
    <source>
        <dbReference type="EMBL" id="KAJ4460391.1"/>
    </source>
</evidence>
<comment type="subcellular location">
    <subcellularLocation>
        <location evidence="1 2">Nucleus</location>
    </subcellularLocation>
</comment>
<dbReference type="SUPFAM" id="SSF46689">
    <property type="entry name" value="Homeodomain-like"/>
    <property type="match status" value="1"/>
</dbReference>
<proteinExistence type="predicted"/>
<evidence type="ECO:0000256" key="1">
    <source>
        <dbReference type="PROSITE-ProRule" id="PRU00108"/>
    </source>
</evidence>
<feature type="region of interest" description="Disordered" evidence="3">
    <location>
        <begin position="335"/>
        <end position="375"/>
    </location>
</feature>
<evidence type="ECO:0000259" key="4">
    <source>
        <dbReference type="PROSITE" id="PS50071"/>
    </source>
</evidence>
<feature type="domain" description="Homeobox" evidence="4">
    <location>
        <begin position="361"/>
        <end position="422"/>
    </location>
</feature>
<dbReference type="InterPro" id="IPR001356">
    <property type="entry name" value="HD"/>
</dbReference>
<organism evidence="5 6">
    <name type="scientific">Paratrimastix pyriformis</name>
    <dbReference type="NCBI Taxonomy" id="342808"/>
    <lineage>
        <taxon>Eukaryota</taxon>
        <taxon>Metamonada</taxon>
        <taxon>Preaxostyla</taxon>
        <taxon>Paratrimastigidae</taxon>
        <taxon>Paratrimastix</taxon>
    </lineage>
</organism>
<evidence type="ECO:0000313" key="6">
    <source>
        <dbReference type="Proteomes" id="UP001141327"/>
    </source>
</evidence>
<dbReference type="CDD" id="cd00086">
    <property type="entry name" value="homeodomain"/>
    <property type="match status" value="1"/>
</dbReference>
<gene>
    <name evidence="5" type="ORF">PAPYR_3418</name>
</gene>
<keyword evidence="1 2" id="KW-0539">Nucleus</keyword>
<reference evidence="5" key="1">
    <citation type="journal article" date="2022" name="bioRxiv">
        <title>Genomics of Preaxostyla Flagellates Illuminates Evolutionary Transitions and the Path Towards Mitochondrial Loss.</title>
        <authorList>
            <person name="Novak L.V.F."/>
            <person name="Treitli S.C."/>
            <person name="Pyrih J."/>
            <person name="Halakuc P."/>
            <person name="Pipaliya S.V."/>
            <person name="Vacek V."/>
            <person name="Brzon O."/>
            <person name="Soukal P."/>
            <person name="Eme L."/>
            <person name="Dacks J.B."/>
            <person name="Karnkowska A."/>
            <person name="Elias M."/>
            <person name="Hampl V."/>
        </authorList>
    </citation>
    <scope>NUCLEOTIDE SEQUENCE</scope>
    <source>
        <strain evidence="5">RCP-MX</strain>
    </source>
</reference>
<feature type="region of interest" description="Disordered" evidence="3">
    <location>
        <begin position="255"/>
        <end position="295"/>
    </location>
</feature>
<keyword evidence="6" id="KW-1185">Reference proteome</keyword>
<protein>
    <recommendedName>
        <fullName evidence="4">Homeobox domain-containing protein</fullName>
    </recommendedName>
</protein>